<dbReference type="InterPro" id="IPR020084">
    <property type="entry name" value="NUDIX_hydrolase_CS"/>
</dbReference>
<keyword evidence="4" id="KW-1185">Reference proteome</keyword>
<dbReference type="PROSITE" id="PS51462">
    <property type="entry name" value="NUDIX"/>
    <property type="match status" value="1"/>
</dbReference>
<dbReference type="CDD" id="cd04662">
    <property type="entry name" value="NUDIX_Hydrolase"/>
    <property type="match status" value="1"/>
</dbReference>
<dbReference type="RefSeq" id="WP_079702041.1">
    <property type="nucleotide sequence ID" value="NZ_FUYR01000001.1"/>
</dbReference>
<evidence type="ECO:0000313" key="4">
    <source>
        <dbReference type="Proteomes" id="UP000189981"/>
    </source>
</evidence>
<dbReference type="PANTHER" id="PTHR21340:SF7">
    <property type="entry name" value="NUDIX HYDROLASE DOMAIN-CONTAINING PROTEIN"/>
    <property type="match status" value="1"/>
</dbReference>
<dbReference type="Pfam" id="PF00293">
    <property type="entry name" value="NUDIX"/>
    <property type="match status" value="1"/>
</dbReference>
<dbReference type="InterPro" id="IPR015797">
    <property type="entry name" value="NUDIX_hydrolase-like_dom_sf"/>
</dbReference>
<protein>
    <submittedName>
        <fullName evidence="3">Predicted NTP pyrophosphohydrolase, NUDIX family</fullName>
    </submittedName>
</protein>
<feature type="domain" description="Nudix hydrolase" evidence="2">
    <location>
        <begin position="1"/>
        <end position="149"/>
    </location>
</feature>
<dbReference type="InterPro" id="IPR000086">
    <property type="entry name" value="NUDIX_hydrolase_dom"/>
</dbReference>
<dbReference type="EMBL" id="FUYR01000001">
    <property type="protein sequence ID" value="SKB46902.1"/>
    <property type="molecule type" value="Genomic_DNA"/>
</dbReference>
<accession>A0A1T5BHV8</accession>
<name>A0A1T5BHV8_9SPHI</name>
<sequence length="154" mass="17138">MKKRSAGILMYRCNNDLPEVLLAHPGGPYYRNKDRGVWSIPKGEFDDTEKPQDAAIREFKEELGTGIAGDLIELHPVVQKSGKQVLAWAVKGDLDPSTIQSNTFPLEWPPGSGKIQQFAEIDRVEWLSITAAKEKIIAGQVPLLDELSKLLENN</sequence>
<dbReference type="GO" id="GO:0006167">
    <property type="term" value="P:AMP biosynthetic process"/>
    <property type="evidence" value="ECO:0007669"/>
    <property type="project" value="TreeGrafter"/>
</dbReference>
<dbReference type="PANTHER" id="PTHR21340">
    <property type="entry name" value="DIADENOSINE 5,5-P1,P4-TETRAPHOSPHATE PYROPHOSPHOHYDROLASE MUTT"/>
    <property type="match status" value="1"/>
</dbReference>
<dbReference type="GO" id="GO:0006754">
    <property type="term" value="P:ATP biosynthetic process"/>
    <property type="evidence" value="ECO:0007669"/>
    <property type="project" value="TreeGrafter"/>
</dbReference>
<dbReference type="SUPFAM" id="SSF55811">
    <property type="entry name" value="Nudix"/>
    <property type="match status" value="1"/>
</dbReference>
<dbReference type="STRING" id="572036.SAMN05661099_1580"/>
<reference evidence="4" key="1">
    <citation type="submission" date="2017-02" db="EMBL/GenBank/DDBJ databases">
        <authorList>
            <person name="Varghese N."/>
            <person name="Submissions S."/>
        </authorList>
    </citation>
    <scope>NUCLEOTIDE SEQUENCE [LARGE SCALE GENOMIC DNA]</scope>
    <source>
        <strain evidence="4">DSM 22385</strain>
    </source>
</reference>
<evidence type="ECO:0000313" key="3">
    <source>
        <dbReference type="EMBL" id="SKB46902.1"/>
    </source>
</evidence>
<evidence type="ECO:0000256" key="1">
    <source>
        <dbReference type="ARBA" id="ARBA00022801"/>
    </source>
</evidence>
<dbReference type="Proteomes" id="UP000189981">
    <property type="component" value="Unassembled WGS sequence"/>
</dbReference>
<organism evidence="3 4">
    <name type="scientific">Daejeonella lutea</name>
    <dbReference type="NCBI Taxonomy" id="572036"/>
    <lineage>
        <taxon>Bacteria</taxon>
        <taxon>Pseudomonadati</taxon>
        <taxon>Bacteroidota</taxon>
        <taxon>Sphingobacteriia</taxon>
        <taxon>Sphingobacteriales</taxon>
        <taxon>Sphingobacteriaceae</taxon>
        <taxon>Daejeonella</taxon>
    </lineage>
</organism>
<dbReference type="Gene3D" id="3.90.79.10">
    <property type="entry name" value="Nucleoside Triphosphate Pyrophosphohydrolase"/>
    <property type="match status" value="1"/>
</dbReference>
<evidence type="ECO:0000259" key="2">
    <source>
        <dbReference type="PROSITE" id="PS51462"/>
    </source>
</evidence>
<dbReference type="OrthoDB" id="954553at2"/>
<dbReference type="GO" id="GO:0004081">
    <property type="term" value="F:bis(5'-nucleosyl)-tetraphosphatase (asymmetrical) activity"/>
    <property type="evidence" value="ECO:0007669"/>
    <property type="project" value="TreeGrafter"/>
</dbReference>
<proteinExistence type="predicted"/>
<gene>
    <name evidence="3" type="ORF">SAMN05661099_1580</name>
</gene>
<dbReference type="InterPro" id="IPR051325">
    <property type="entry name" value="Nudix_hydrolase_domain"/>
</dbReference>
<dbReference type="AlphaFoldDB" id="A0A1T5BHV8"/>
<dbReference type="PROSITE" id="PS00893">
    <property type="entry name" value="NUDIX_BOX"/>
    <property type="match status" value="1"/>
</dbReference>
<keyword evidence="1 3" id="KW-0378">Hydrolase</keyword>